<feature type="transmembrane region" description="Helical" evidence="1">
    <location>
        <begin position="241"/>
        <end position="266"/>
    </location>
</feature>
<gene>
    <name evidence="3" type="ordered locus">Mzhil_1330</name>
</gene>
<feature type="transmembrane region" description="Helical" evidence="1">
    <location>
        <begin position="26"/>
        <end position="54"/>
    </location>
</feature>
<proteinExistence type="predicted"/>
<dbReference type="GeneID" id="10822966"/>
<reference evidence="3 4" key="1">
    <citation type="submission" date="2010-07" db="EMBL/GenBank/DDBJ databases">
        <title>The complete genome of Methanosalsum zhilinae DSM 4017.</title>
        <authorList>
            <consortium name="US DOE Joint Genome Institute (JGI-PGF)"/>
            <person name="Lucas S."/>
            <person name="Copeland A."/>
            <person name="Lapidus A."/>
            <person name="Glavina del Rio T."/>
            <person name="Dalin E."/>
            <person name="Tice H."/>
            <person name="Bruce D."/>
            <person name="Goodwin L."/>
            <person name="Pitluck S."/>
            <person name="Kyrpides N."/>
            <person name="Mavromatis K."/>
            <person name="Ovchinnikova G."/>
            <person name="Daligault H."/>
            <person name="Detter J.C."/>
            <person name="Han C."/>
            <person name="Tapia R."/>
            <person name="Larimer F."/>
            <person name="Land M."/>
            <person name="Hauser L."/>
            <person name="Markowitz V."/>
            <person name="Cheng J.-F."/>
            <person name="Hugenholtz P."/>
            <person name="Woyke T."/>
            <person name="Wu D."/>
            <person name="Spring S."/>
            <person name="Schueler E."/>
            <person name="Brambilla E."/>
            <person name="Klenk H.-P."/>
            <person name="Eisen J.A."/>
        </authorList>
    </citation>
    <scope>NUCLEOTIDE SEQUENCE [LARGE SCALE GENOMIC DNA]</scope>
    <source>
        <strain evidence="4">DSM 4017 / NBRC 107636 / OCM 62 / WeN5</strain>
    </source>
</reference>
<dbReference type="InterPro" id="IPR057169">
    <property type="entry name" value="DUF7847"/>
</dbReference>
<evidence type="ECO:0000256" key="1">
    <source>
        <dbReference type="SAM" id="Phobius"/>
    </source>
</evidence>
<accession>F7XNC7</accession>
<name>F7XNC7_METZD</name>
<evidence type="ECO:0000313" key="3">
    <source>
        <dbReference type="EMBL" id="AEH61177.1"/>
    </source>
</evidence>
<dbReference type="KEGG" id="mzh:Mzhil_1330"/>
<keyword evidence="1" id="KW-0472">Membrane</keyword>
<feature type="transmembrane region" description="Helical" evidence="1">
    <location>
        <begin position="122"/>
        <end position="146"/>
    </location>
</feature>
<keyword evidence="1" id="KW-0812">Transmembrane</keyword>
<protein>
    <recommendedName>
        <fullName evidence="2">DUF7847 domain-containing protein</fullName>
    </recommendedName>
</protein>
<dbReference type="Proteomes" id="UP000006622">
    <property type="component" value="Chromosome"/>
</dbReference>
<organism evidence="3 4">
    <name type="scientific">Methanosalsum zhilinae (strain DSM 4017 / NBRC 107636 / OCM 62 / WeN5)</name>
    <name type="common">Methanohalophilus zhilinae</name>
    <dbReference type="NCBI Taxonomy" id="679901"/>
    <lineage>
        <taxon>Archaea</taxon>
        <taxon>Methanobacteriati</taxon>
        <taxon>Methanobacteriota</taxon>
        <taxon>Stenosarchaea group</taxon>
        <taxon>Methanomicrobia</taxon>
        <taxon>Methanosarcinales</taxon>
        <taxon>Methanosarcinaceae</taxon>
        <taxon>Methanosalsum</taxon>
    </lineage>
</organism>
<dbReference type="OrthoDB" id="137243at2157"/>
<keyword evidence="1" id="KW-1133">Transmembrane helix</keyword>
<dbReference type="HOGENOM" id="CLU_923198_0_0_2"/>
<feature type="transmembrane region" description="Helical" evidence="1">
    <location>
        <begin position="166"/>
        <end position="189"/>
    </location>
</feature>
<evidence type="ECO:0000259" key="2">
    <source>
        <dbReference type="Pfam" id="PF25231"/>
    </source>
</evidence>
<feature type="transmembrane region" description="Helical" evidence="1">
    <location>
        <begin position="210"/>
        <end position="235"/>
    </location>
</feature>
<keyword evidence="4" id="KW-1185">Reference proteome</keyword>
<feature type="domain" description="DUF7847" evidence="2">
    <location>
        <begin position="42"/>
        <end position="255"/>
    </location>
</feature>
<dbReference type="RefSeq" id="WP_013898614.1">
    <property type="nucleotide sequence ID" value="NC_015676.1"/>
</dbReference>
<dbReference type="AlphaFoldDB" id="F7XNC7"/>
<dbReference type="Pfam" id="PF25231">
    <property type="entry name" value="DUF7847"/>
    <property type="match status" value="1"/>
</dbReference>
<evidence type="ECO:0000313" key="4">
    <source>
        <dbReference type="Proteomes" id="UP000006622"/>
    </source>
</evidence>
<feature type="transmembrane region" description="Helical" evidence="1">
    <location>
        <begin position="66"/>
        <end position="88"/>
    </location>
</feature>
<sequence length="293" mass="32677">MPITIEEVLNRGFKAWTKNLKISVPFILAALVVGIMWIAYMALFVIAVMPSLIVDPNMVVEALRPYLLPFGVGVLVIILISMLIESFFTAGAIGMAKDVTVNGRTSYEEMINSGKTHFFNYFLLYILFYLITLVGIIFVIPGILQIGDITNFDAIIQNLLVIGAGFVLWIIYGIFVSIILAVSYYALVVDKLGPIQAIKASYRFFMDNKAAVVILWLLTVVVVIALSFIGMLFQFNETLAIIWSVISTIVSIVVIPAVFTLWWTFLYMGKTGHDVRDPKTIDTPKVSELQSNE</sequence>
<dbReference type="EMBL" id="CP002101">
    <property type="protein sequence ID" value="AEH61177.1"/>
    <property type="molecule type" value="Genomic_DNA"/>
</dbReference>